<evidence type="ECO:0000256" key="1">
    <source>
        <dbReference type="ARBA" id="ARBA00022703"/>
    </source>
</evidence>
<accession>A0A1D2MX35</accession>
<dbReference type="EMBL" id="LJIJ01000438">
    <property type="protein sequence ID" value="ODM97491.1"/>
    <property type="molecule type" value="Genomic_DNA"/>
</dbReference>
<sequence>MTSVSTETMPMASATSALSRGRSGASSSSHVVVDDGDSMALATLVSKPFKIVDAQRELRMGLTAASLDELEDRAKSKFRIPVNLPIRIVLEVDGTEIDDNDYFGTLDPDTSLMILCDDERWTPYKSNFM</sequence>
<dbReference type="InterPro" id="IPR003508">
    <property type="entry name" value="CIDE-N_dom"/>
</dbReference>
<dbReference type="AlphaFoldDB" id="A0A1D2MX35"/>
<dbReference type="PANTHER" id="PTHR12306:SF15">
    <property type="entry name" value="DNAATION FACTOR-RELATED PROTEIN 1, ISOFORM B-RELATED"/>
    <property type="match status" value="1"/>
</dbReference>
<dbReference type="GO" id="GO:0006915">
    <property type="term" value="P:apoptotic process"/>
    <property type="evidence" value="ECO:0007669"/>
    <property type="project" value="UniProtKB-UniRule"/>
</dbReference>
<evidence type="ECO:0000256" key="2">
    <source>
        <dbReference type="PROSITE-ProRule" id="PRU00447"/>
    </source>
</evidence>
<dbReference type="PANTHER" id="PTHR12306">
    <property type="entry name" value="CELL DEATH ACTIVATOR CIDE"/>
    <property type="match status" value="1"/>
</dbReference>
<proteinExistence type="predicted"/>
<comment type="caution">
    <text evidence="5">The sequence shown here is derived from an EMBL/GenBank/DDBJ whole genome shotgun (WGS) entry which is preliminary data.</text>
</comment>
<feature type="domain" description="CIDE-N" evidence="4">
    <location>
        <begin position="45"/>
        <end position="123"/>
    </location>
</feature>
<dbReference type="Proteomes" id="UP000094527">
    <property type="component" value="Unassembled WGS sequence"/>
</dbReference>
<dbReference type="SMART" id="SM00266">
    <property type="entry name" value="CAD"/>
    <property type="match status" value="1"/>
</dbReference>
<evidence type="ECO:0000256" key="3">
    <source>
        <dbReference type="SAM" id="MobiDB-lite"/>
    </source>
</evidence>
<name>A0A1D2MX35_ORCCI</name>
<dbReference type="SUPFAM" id="SSF54277">
    <property type="entry name" value="CAD &amp; PB1 domains"/>
    <property type="match status" value="1"/>
</dbReference>
<evidence type="ECO:0000313" key="6">
    <source>
        <dbReference type="Proteomes" id="UP000094527"/>
    </source>
</evidence>
<feature type="compositionally biased region" description="Low complexity" evidence="3">
    <location>
        <begin position="13"/>
        <end position="31"/>
    </location>
</feature>
<keyword evidence="1 2" id="KW-0053">Apoptosis</keyword>
<dbReference type="Gene3D" id="3.10.20.10">
    <property type="match status" value="1"/>
</dbReference>
<reference evidence="5 6" key="1">
    <citation type="journal article" date="2016" name="Genome Biol. Evol.">
        <title>Gene Family Evolution Reflects Adaptation to Soil Environmental Stressors in the Genome of the Collembolan Orchesella cincta.</title>
        <authorList>
            <person name="Faddeeva-Vakhrusheva A."/>
            <person name="Derks M.F."/>
            <person name="Anvar S.Y."/>
            <person name="Agamennone V."/>
            <person name="Suring W."/>
            <person name="Smit S."/>
            <person name="van Straalen N.M."/>
            <person name="Roelofs D."/>
        </authorList>
    </citation>
    <scope>NUCLEOTIDE SEQUENCE [LARGE SCALE GENOMIC DNA]</scope>
    <source>
        <tissue evidence="5">Mixed pool</tissue>
    </source>
</reference>
<dbReference type="GO" id="GO:0042981">
    <property type="term" value="P:regulation of apoptotic process"/>
    <property type="evidence" value="ECO:0007669"/>
    <property type="project" value="TreeGrafter"/>
</dbReference>
<organism evidence="5 6">
    <name type="scientific">Orchesella cincta</name>
    <name type="common">Springtail</name>
    <name type="synonym">Podura cincta</name>
    <dbReference type="NCBI Taxonomy" id="48709"/>
    <lineage>
        <taxon>Eukaryota</taxon>
        <taxon>Metazoa</taxon>
        <taxon>Ecdysozoa</taxon>
        <taxon>Arthropoda</taxon>
        <taxon>Hexapoda</taxon>
        <taxon>Collembola</taxon>
        <taxon>Entomobryomorpha</taxon>
        <taxon>Entomobryoidea</taxon>
        <taxon>Orchesellidae</taxon>
        <taxon>Orchesellinae</taxon>
        <taxon>Orchesella</taxon>
    </lineage>
</organism>
<dbReference type="STRING" id="48709.A0A1D2MX35"/>
<evidence type="ECO:0000259" key="4">
    <source>
        <dbReference type="PROSITE" id="PS51135"/>
    </source>
</evidence>
<feature type="region of interest" description="Disordered" evidence="3">
    <location>
        <begin position="1"/>
        <end position="32"/>
    </location>
</feature>
<keyword evidence="6" id="KW-1185">Reference proteome</keyword>
<protein>
    <submittedName>
        <fullName evidence="5">Cell death activator CIDE-B</fullName>
    </submittedName>
</protein>
<dbReference type="Pfam" id="PF02017">
    <property type="entry name" value="CIDE-N"/>
    <property type="match status" value="1"/>
</dbReference>
<dbReference type="PROSITE" id="PS51135">
    <property type="entry name" value="CIDE_N"/>
    <property type="match status" value="1"/>
</dbReference>
<gene>
    <name evidence="5" type="ORF">Ocin01_09189</name>
</gene>
<evidence type="ECO:0000313" key="5">
    <source>
        <dbReference type="EMBL" id="ODM97491.1"/>
    </source>
</evidence>
<dbReference type="OrthoDB" id="6475906at2759"/>